<evidence type="ECO:0000313" key="3">
    <source>
        <dbReference type="EMBL" id="KAK0542455.1"/>
    </source>
</evidence>
<name>A0AAN6GL33_9BASI</name>
<feature type="region of interest" description="Disordered" evidence="1">
    <location>
        <begin position="776"/>
        <end position="804"/>
    </location>
</feature>
<comment type="caution">
    <text evidence="3">The sequence shown here is derived from an EMBL/GenBank/DDBJ whole genome shotgun (WGS) entry which is preliminary data.</text>
</comment>
<gene>
    <name evidence="3" type="ORF">OC846_006733</name>
</gene>
<keyword evidence="4" id="KW-1185">Reference proteome</keyword>
<feature type="region of interest" description="Disordered" evidence="1">
    <location>
        <begin position="839"/>
        <end position="887"/>
    </location>
</feature>
<dbReference type="EMBL" id="JAPDMZ010000522">
    <property type="protein sequence ID" value="KAK0542455.1"/>
    <property type="molecule type" value="Genomic_DNA"/>
</dbReference>
<feature type="non-terminal residue" evidence="3">
    <location>
        <position position="1037"/>
    </location>
</feature>
<dbReference type="InterPro" id="IPR000626">
    <property type="entry name" value="Ubiquitin-like_dom"/>
</dbReference>
<reference evidence="3" key="1">
    <citation type="journal article" date="2023" name="PhytoFront">
        <title>Draft Genome Resources of Seven Strains of Tilletia horrida, Causal Agent of Kernel Smut of Rice.</title>
        <authorList>
            <person name="Khanal S."/>
            <person name="Antony Babu S."/>
            <person name="Zhou X.G."/>
        </authorList>
    </citation>
    <scope>NUCLEOTIDE SEQUENCE</scope>
    <source>
        <strain evidence="3">TX6</strain>
    </source>
</reference>
<evidence type="ECO:0000313" key="4">
    <source>
        <dbReference type="Proteomes" id="UP001176517"/>
    </source>
</evidence>
<dbReference type="PROSITE" id="PS50053">
    <property type="entry name" value="UBIQUITIN_2"/>
    <property type="match status" value="1"/>
</dbReference>
<dbReference type="Proteomes" id="UP001176517">
    <property type="component" value="Unassembled WGS sequence"/>
</dbReference>
<proteinExistence type="predicted"/>
<feature type="compositionally biased region" description="Acidic residues" evidence="1">
    <location>
        <begin position="716"/>
        <end position="728"/>
    </location>
</feature>
<organism evidence="3 4">
    <name type="scientific">Tilletia horrida</name>
    <dbReference type="NCBI Taxonomy" id="155126"/>
    <lineage>
        <taxon>Eukaryota</taxon>
        <taxon>Fungi</taxon>
        <taxon>Dikarya</taxon>
        <taxon>Basidiomycota</taxon>
        <taxon>Ustilaginomycotina</taxon>
        <taxon>Exobasidiomycetes</taxon>
        <taxon>Tilletiales</taxon>
        <taxon>Tilletiaceae</taxon>
        <taxon>Tilletia</taxon>
    </lineage>
</organism>
<protein>
    <recommendedName>
        <fullName evidence="2">Ubiquitin-like domain-containing protein</fullName>
    </recommendedName>
</protein>
<sequence>MGYCRSYVKSADENLISVVQDYSRYTQIRPSSLFLTVRTSIIDQDLPMHKLHVHNGDVVQVHAHWIGVLGLLDDMTTDTLLTLCPTQADGTPYDHYYGPVTRPDEHILNITLSNIWPGAPPTLIRVRTLGTKTLDQVRKTIGRAFHLDPNTLHFPLHEGYDMDPVDEAAQYGRRPCLTLEKVPRSASPESIHGCQFARPTQTNQPASNLIRIVAEDRHNTTEPQAARSGALFECRNKMHDVMAWLRDTFSLGETKVYITHEMWTLEPSRTLFSLGFAVGETYYITVRAGTPPEWMRAPPYSPKACPLVTIKRHKHLDRLVLVPEGMTATQLLRQCFPTDHPSTLRLLRDGTRLQDNATLVSEGVQALDVLDVEEQCIGGAGRAGRFNLRDSMRVDVPLDSLPGQMTTFEVRRVPEEQVAEARENQNTQGPVRLRIDQFQVLVIEAPWWQVLRPPGYVRLQLMIDGGLSNTGMLSVVAPLAPLRTYLSVRFRQNVILIHNGSRIGAEQCSYELGIGDGHLVIVATPGPTSVLPPNAALHPFQGQPRVDHLAVVPFPTSATRTAVQPTPAPTTTRTTAARVISPTSNTVQDVTINDKRLSDDLVTSVREGTAIILKGRPTDLRRMQGILRLRLVLPTYETVLLVCAGTTEPETLFNTIATMVGKAIRVVHCGDRLIGSQSLSGQEVEDSDELEVYTEQIGGAPSSQRGPIQPEPGTAEPDDDEDTDEENYQENQDDRYSETRPAPSHHTATRQSRTGTQRPLSEQAVEYLTSLHAAPHAATTQEWAAEQRRISRASSRRSAIAGPPAGMVIPPGFALVPIAEAPSGPAPPTIAFNQQIFEPRQSQASQQRAASVSPSTRSVPGPAIAEPHRQSRVQSMAPTAGQPPRAPTVVTYQQPHVPTVQPHYAHSMRAPSILAYHGGPAHIQAAASHPASAPVLTTQYVAVPPQPRAQSMANFQHYGQAPPVQEQYIHPPEVRTHTPTVPPYTRVPGIPPYSLYEPDGRPTIQPIRSLMKMGTSRVVPIFRGKNAREWIEAYEAR</sequence>
<accession>A0AAN6GL33</accession>
<dbReference type="AlphaFoldDB" id="A0AAN6GL33"/>
<evidence type="ECO:0000259" key="2">
    <source>
        <dbReference type="PROSITE" id="PS50053"/>
    </source>
</evidence>
<feature type="domain" description="Ubiquitin-like" evidence="2">
    <location>
        <begin position="340"/>
        <end position="379"/>
    </location>
</feature>
<feature type="compositionally biased region" description="Low complexity" evidence="1">
    <location>
        <begin position="840"/>
        <end position="851"/>
    </location>
</feature>
<feature type="compositionally biased region" description="Polar residues" evidence="1">
    <location>
        <begin position="749"/>
        <end position="759"/>
    </location>
</feature>
<evidence type="ECO:0000256" key="1">
    <source>
        <dbReference type="SAM" id="MobiDB-lite"/>
    </source>
</evidence>
<feature type="region of interest" description="Disordered" evidence="1">
    <location>
        <begin position="697"/>
        <end position="759"/>
    </location>
</feature>